<dbReference type="PANTHER" id="PTHR35901:SF1">
    <property type="entry name" value="EXONUCLEASE VAPC9"/>
    <property type="match status" value="1"/>
</dbReference>
<dbReference type="InterPro" id="IPR029060">
    <property type="entry name" value="PIN-like_dom_sf"/>
</dbReference>
<evidence type="ECO:0000259" key="2">
    <source>
        <dbReference type="Pfam" id="PF01850"/>
    </source>
</evidence>
<proteinExistence type="predicted"/>
<evidence type="ECO:0000313" key="3">
    <source>
        <dbReference type="EMBL" id="MDR6532283.1"/>
    </source>
</evidence>
<evidence type="ECO:0000256" key="1">
    <source>
        <dbReference type="ARBA" id="ARBA00022842"/>
    </source>
</evidence>
<dbReference type="EMBL" id="JAVDRL010000008">
    <property type="protein sequence ID" value="MDR6532283.1"/>
    <property type="molecule type" value="Genomic_DNA"/>
</dbReference>
<dbReference type="InterPro" id="IPR044153">
    <property type="entry name" value="PIN_Pae0151-like"/>
</dbReference>
<dbReference type="Gene3D" id="3.40.50.1010">
    <property type="entry name" value="5'-nuclease"/>
    <property type="match status" value="1"/>
</dbReference>
<dbReference type="Proteomes" id="UP001262754">
    <property type="component" value="Unassembled WGS sequence"/>
</dbReference>
<dbReference type="SUPFAM" id="SSF88723">
    <property type="entry name" value="PIN domain-like"/>
    <property type="match status" value="1"/>
</dbReference>
<accession>A0ABU1N1I3</accession>
<evidence type="ECO:0000313" key="4">
    <source>
        <dbReference type="Proteomes" id="UP001262754"/>
    </source>
</evidence>
<gene>
    <name evidence="3" type="ORF">J2800_003039</name>
</gene>
<comment type="caution">
    <text evidence="3">The sequence shown here is derived from an EMBL/GenBank/DDBJ whole genome shotgun (WGS) entry which is preliminary data.</text>
</comment>
<keyword evidence="4" id="KW-1185">Reference proteome</keyword>
<sequence>MLDASAAADWLLPGPRSAGVDAFVRPSARRIAPDLIFAEFASVAIKLVRRNQISRTIAHDAVRRLPRLIDEVAPLDALAGSAYALAERHAFSAYDAFYLALALKRDLALVTADAKLARSAAEGGLARHVRLVTPESRP</sequence>
<dbReference type="RefSeq" id="WP_310032733.1">
    <property type="nucleotide sequence ID" value="NZ_JAVDRL010000008.1"/>
</dbReference>
<reference evidence="3 4" key="1">
    <citation type="submission" date="2023-07" db="EMBL/GenBank/DDBJ databases">
        <title>Sorghum-associated microbial communities from plants grown in Nebraska, USA.</title>
        <authorList>
            <person name="Schachtman D."/>
        </authorList>
    </citation>
    <scope>NUCLEOTIDE SEQUENCE [LARGE SCALE GENOMIC DNA]</scope>
    <source>
        <strain evidence="3 4">DS2154</strain>
    </source>
</reference>
<keyword evidence="1" id="KW-0460">Magnesium</keyword>
<protein>
    <submittedName>
        <fullName evidence="3">Nucleic acid-binding protein</fullName>
    </submittedName>
</protein>
<organism evidence="3 4">
    <name type="scientific">Caulobacter rhizosphaerae</name>
    <dbReference type="NCBI Taxonomy" id="2010972"/>
    <lineage>
        <taxon>Bacteria</taxon>
        <taxon>Pseudomonadati</taxon>
        <taxon>Pseudomonadota</taxon>
        <taxon>Alphaproteobacteria</taxon>
        <taxon>Caulobacterales</taxon>
        <taxon>Caulobacteraceae</taxon>
        <taxon>Caulobacter</taxon>
    </lineage>
</organism>
<dbReference type="PANTHER" id="PTHR35901">
    <property type="entry name" value="RIBONUCLEASE VAPC3"/>
    <property type="match status" value="1"/>
</dbReference>
<dbReference type="CDD" id="cd09873">
    <property type="entry name" value="PIN_Pae0151-like"/>
    <property type="match status" value="1"/>
</dbReference>
<dbReference type="Pfam" id="PF01850">
    <property type="entry name" value="PIN"/>
    <property type="match status" value="1"/>
</dbReference>
<dbReference type="InterPro" id="IPR051619">
    <property type="entry name" value="TypeII_TA_RNase_PINc/VapC"/>
</dbReference>
<name>A0ABU1N1I3_9CAUL</name>
<dbReference type="InterPro" id="IPR002716">
    <property type="entry name" value="PIN_dom"/>
</dbReference>
<feature type="domain" description="PIN" evidence="2">
    <location>
        <begin position="1"/>
        <end position="119"/>
    </location>
</feature>